<feature type="compositionally biased region" description="Low complexity" evidence="2">
    <location>
        <begin position="66"/>
        <end position="116"/>
    </location>
</feature>
<feature type="coiled-coil region" evidence="1">
    <location>
        <begin position="374"/>
        <end position="412"/>
    </location>
</feature>
<feature type="coiled-coil region" evidence="1">
    <location>
        <begin position="281"/>
        <end position="308"/>
    </location>
</feature>
<evidence type="ECO:0000313" key="4">
    <source>
        <dbReference type="Proteomes" id="UP001150062"/>
    </source>
</evidence>
<keyword evidence="1" id="KW-0175">Coiled coil</keyword>
<dbReference type="EMBL" id="JAOAOG010000276">
    <property type="protein sequence ID" value="KAJ6233571.1"/>
    <property type="molecule type" value="Genomic_DNA"/>
</dbReference>
<feature type="compositionally biased region" description="Basic residues" evidence="2">
    <location>
        <begin position="600"/>
        <end position="611"/>
    </location>
</feature>
<evidence type="ECO:0000256" key="1">
    <source>
        <dbReference type="SAM" id="Coils"/>
    </source>
</evidence>
<feature type="region of interest" description="Disordered" evidence="2">
    <location>
        <begin position="593"/>
        <end position="615"/>
    </location>
</feature>
<feature type="compositionally biased region" description="Basic residues" evidence="2">
    <location>
        <begin position="130"/>
        <end position="158"/>
    </location>
</feature>
<name>A0ABQ8XLS6_9EUKA</name>
<feature type="region of interest" description="Disordered" evidence="2">
    <location>
        <begin position="769"/>
        <end position="791"/>
    </location>
</feature>
<feature type="region of interest" description="Disordered" evidence="2">
    <location>
        <begin position="1"/>
        <end position="167"/>
    </location>
</feature>
<keyword evidence="4" id="KW-1185">Reference proteome</keyword>
<comment type="caution">
    <text evidence="3">The sequence shown here is derived from an EMBL/GenBank/DDBJ whole genome shotgun (WGS) entry which is preliminary data.</text>
</comment>
<proteinExistence type="predicted"/>
<sequence>MSSNNSSSSQNNSSVDSNSQNSNSKSTSTRTSTSTATGTNSSSGSNSDSSSSSVPKNTRDFTSPENKSSTDSNSQNSNSTSKSTNTSTSSSTGTNSSTGSNSDSSSSSGSDSGSNTYFKSETNSDDTKNFGKKLKFLKKRKKTKKKQEKDKKKKKNINKQRTTTKQMEKPIFFDSGSSEFSDSFDETNSTIKIKEELVKPSRKLKKYQNQTHKMDQKNETRIKNLTNNLYSLRKQETNLREEIILLTPVLNQLKWVDKKRDLAEKFPKYSPQYANRRKLFLSYINLKKEKLKEEYREYKNTYTVLKLDSKNYQKILYSNDEPIFKEDDEEYEVPNEQDNSAKYWIKRVYPNFKTLVEKDKQLVLDQVNKHIKKLNKFEKNVDRHYQNLDRKEEMIDNKIEDFKKMLKAAEDEKRKIHYYKKLSNNKKQMIHENKKKISVAYNKIMSDKKKNWDSHFNQLQDSISFPLPKELKIQELINFHFSNQKLDLNNVRKNTFTEIDFNEKTNNKTEFFKDLKTPKKISINDNYYKKEKMGIKKKMIQLKFNFEKFKKEQEKMISHFQKNKNLELRIYKNKLNYYKDKFIASQNSNKKVNGMGLQKQKNKKISKKERKSKTEKDNLRIIKKRFNQKEEKLKTLLKKNRIKTWNNSQLPNDYFNNQPPWLDKKNYQSFNKIMKNKLQNSDQLTYIFMLSSKCTGRDLDLLQKSIMDIQQKNYNQQKIEKKIFTINFAGIYFDQSSLTNNTISKLNKLQGQLENKKLLINPSQSFDLQIPSSFHNNNKKNKNKNKNNDDDINQESAISIFDSLHLIKNWLQQPKTNFRIYCFLKDINRYKFKSVYSQIYDLFDQITKKNRIPLEFQFVYPNFYKYSFIKKHNQSKDPKFIKFNCIDFSQINSSLFL</sequence>
<evidence type="ECO:0000256" key="2">
    <source>
        <dbReference type="SAM" id="MobiDB-lite"/>
    </source>
</evidence>
<gene>
    <name evidence="3" type="ORF">M0813_29879</name>
</gene>
<feature type="compositionally biased region" description="Low complexity" evidence="2">
    <location>
        <begin position="1"/>
        <end position="56"/>
    </location>
</feature>
<organism evidence="3 4">
    <name type="scientific">Anaeramoeba flamelloides</name>
    <dbReference type="NCBI Taxonomy" id="1746091"/>
    <lineage>
        <taxon>Eukaryota</taxon>
        <taxon>Metamonada</taxon>
        <taxon>Anaeramoebidae</taxon>
        <taxon>Anaeramoeba</taxon>
    </lineage>
</organism>
<accession>A0ABQ8XLS6</accession>
<protein>
    <submittedName>
        <fullName evidence="3">Keratinocyte proline-rich protein</fullName>
    </submittedName>
</protein>
<reference evidence="3" key="1">
    <citation type="submission" date="2022-08" db="EMBL/GenBank/DDBJ databases">
        <title>Novel sulfate-reducing endosymbionts in the free-living metamonad Anaeramoeba.</title>
        <authorList>
            <person name="Jerlstrom-Hultqvist J."/>
            <person name="Cepicka I."/>
            <person name="Gallot-Lavallee L."/>
            <person name="Salas-Leiva D."/>
            <person name="Curtis B.A."/>
            <person name="Zahonova K."/>
            <person name="Pipaliya S."/>
            <person name="Dacks J."/>
            <person name="Roger A.J."/>
        </authorList>
    </citation>
    <scope>NUCLEOTIDE SEQUENCE</scope>
    <source>
        <strain evidence="3">Schooner1</strain>
    </source>
</reference>
<evidence type="ECO:0000313" key="3">
    <source>
        <dbReference type="EMBL" id="KAJ6233571.1"/>
    </source>
</evidence>
<dbReference type="Proteomes" id="UP001150062">
    <property type="component" value="Unassembled WGS sequence"/>
</dbReference>